<sequence>MDRNYPGAGFGDPLSAGPGWSYERSAKASLVYGGSRGSHPDPDLLHRQPYGAPHPLQGYAANHHPPAMHTPAPAELFISGALPGSGTFPSSSALGPYQHPASFGGRSFPVGSPLSLPEAAFSPGSNGLLSPHDPLLHIKPAQPAVPSSLGFDRLGSAVLGSALPAQTPPYRPAPASSQFNLLAAAEQPPQLYNAPVFGGANAAGGGDRAISRQDSVIKHYQRPGAAQPQLPPAPGLQHYLSCGGSYQQVPAHRAPLSCSPLGEQSPASSEGSQQPPKAAPAAPRPEPGYRPIIQSPGYSGSGAAGNGGAAGGNGGKSKSYSASRQPPRSTNTPKCQSSYTPSTPKPSSVIASQSPAYSPGQPPQSLLAMGGAPGYSAPGAPQSLAGAAQPAGGFSGGQGGDLGGKAGGYQGGGQAGGQGGLQPCVSGAGTYSPEQLQALPYGVQPEGGQAGGYGPPAPSQGLPTASPSLTYSTGHSPAMPGPPLPYAGLGGSSPSPIIRPLQSPPAARPQSGASPGQSQKYLGSVLSPSFMAPQGYGAAPGGGLERQPPPAPPGAPPAFGKGAKGEAELLAAERSEDEDFLIQHLLQAPSPPREGLGGCEERPKTLGGYGGALGKEERYQLQSVIRPNSNLEAPLELALLKEKKKPERGKEFRGASGGGGGAEVAATSVVHYGHQPPPALDTYELKKPPEHLSGGKELGQPPPPHSYLPKTPEHGRLVGEGPPLEPHNLLLDPSPELGGSLLPSVLTHTQSQLHGRPKGRAPLDVHLLEQQRMPPPPPPPPPPPAAPSAAPAPPAAPSPQLLLEAHLHQVRSQGLDPQAPPPLAPDSMEVLPPPQEIQDFLEPPLGLEPHLGQSAGVQGPPGHLLDPEGGVPAVPPEAKDQFSEGGSPAGGKGRFVPLTSICFPDALLQDEDRGFFPGMEDMFGPPPEDFPKASEEEEEEGNANAGGLEARPEGMKAPPPYDMGQSYPSFCPQDGGAAGDPPQLGLEPPKHELPSTVNAEPLGLIQSTGDGGPKPPPPPLSTPLFCSSKPKKLLKTSSFHLLRKRDPFPPPKKTYAQEYEFEDDEDKADVPADIRLNSRRLPDLLPDLISSCRRPPLTPMGDIDFCPHPGAHPAPKKRGRKPTKPKREGPPRPRGRPRIRPLEPPGFPEGAKRPRGRGRGRGKKGGEDGEGMEPLRPLKIKLAMPIDGLASPSTNQYNQ</sequence>
<feature type="compositionally biased region" description="Polar residues" evidence="1">
    <location>
        <begin position="462"/>
        <end position="475"/>
    </location>
</feature>
<feature type="compositionally biased region" description="Gly residues" evidence="1">
    <location>
        <begin position="393"/>
        <end position="420"/>
    </location>
</feature>
<dbReference type="PANTHER" id="PTHR14709:SF1">
    <property type="entry name" value="PROLINE-RICH PROTEIN 12"/>
    <property type="match status" value="1"/>
</dbReference>
<feature type="compositionally biased region" description="Polar residues" evidence="1">
    <location>
        <begin position="511"/>
        <end position="521"/>
    </location>
</feature>
<gene>
    <name evidence="2" type="primary">PRR12</name>
    <name evidence="2" type="ORF">RLOC_00008551</name>
</gene>
<feature type="compositionally biased region" description="Pro residues" evidence="1">
    <location>
        <begin position="773"/>
        <end position="797"/>
    </location>
</feature>
<dbReference type="InterPro" id="IPR052466">
    <property type="entry name" value="DNA_MethProtect_Complex"/>
</dbReference>
<evidence type="ECO:0000256" key="1">
    <source>
        <dbReference type="SAM" id="MobiDB-lite"/>
    </source>
</evidence>
<comment type="caution">
    <text evidence="2">The sequence shown here is derived from an EMBL/GenBank/DDBJ whole genome shotgun (WGS) entry which is preliminary data.</text>
</comment>
<feature type="region of interest" description="Disordered" evidence="1">
    <location>
        <begin position="31"/>
        <end position="66"/>
    </location>
</feature>
<feature type="region of interest" description="Disordered" evidence="1">
    <location>
        <begin position="1040"/>
        <end position="1073"/>
    </location>
</feature>
<proteinExistence type="predicted"/>
<keyword evidence="3" id="KW-1185">Reference proteome</keyword>
<feature type="region of interest" description="Disordered" evidence="1">
    <location>
        <begin position="642"/>
        <end position="891"/>
    </location>
</feature>
<feature type="region of interest" description="Disordered" evidence="1">
    <location>
        <begin position="912"/>
        <end position="1023"/>
    </location>
</feature>
<feature type="compositionally biased region" description="Basic and acidic residues" evidence="1">
    <location>
        <begin position="683"/>
        <end position="694"/>
    </location>
</feature>
<feature type="compositionally biased region" description="Basic residues" evidence="1">
    <location>
        <begin position="1114"/>
        <end position="1124"/>
    </location>
</feature>
<feature type="region of interest" description="Disordered" evidence="1">
    <location>
        <begin position="1086"/>
        <end position="1199"/>
    </location>
</feature>
<feature type="region of interest" description="Disordered" evidence="1">
    <location>
        <begin position="1"/>
        <end position="20"/>
    </location>
</feature>
<dbReference type="EMBL" id="MUZQ01000595">
    <property type="protein sequence ID" value="OWK50189.1"/>
    <property type="molecule type" value="Genomic_DNA"/>
</dbReference>
<dbReference type="AlphaFoldDB" id="A0A218U8Y4"/>
<accession>A0A218U8Y4</accession>
<name>A0A218U8Y4_9PASE</name>
<dbReference type="STRING" id="299123.ENSLSDP00000008658"/>
<feature type="compositionally biased region" description="Polar residues" evidence="1">
    <location>
        <begin position="265"/>
        <end position="274"/>
    </location>
</feature>
<reference evidence="2 3" key="1">
    <citation type="submission" date="2017-05" db="EMBL/GenBank/DDBJ databases">
        <title>Genome of assembly of the Bengalese finch, Lonchura striata domestica.</title>
        <authorList>
            <person name="Colquitt B.M."/>
            <person name="Brainard M.S."/>
        </authorList>
    </citation>
    <scope>NUCLEOTIDE SEQUENCE [LARGE SCALE GENOMIC DNA]</scope>
    <source>
        <strain evidence="2">White83orange57</strain>
    </source>
</reference>
<feature type="compositionally biased region" description="Basic and acidic residues" evidence="1">
    <location>
        <begin position="642"/>
        <end position="653"/>
    </location>
</feature>
<organism evidence="2 3">
    <name type="scientific">Lonchura striata</name>
    <name type="common">white-rumped munia</name>
    <dbReference type="NCBI Taxonomy" id="40157"/>
    <lineage>
        <taxon>Eukaryota</taxon>
        <taxon>Metazoa</taxon>
        <taxon>Chordata</taxon>
        <taxon>Craniata</taxon>
        <taxon>Vertebrata</taxon>
        <taxon>Euteleostomi</taxon>
        <taxon>Archelosauria</taxon>
        <taxon>Archosauria</taxon>
        <taxon>Dinosauria</taxon>
        <taxon>Saurischia</taxon>
        <taxon>Theropoda</taxon>
        <taxon>Coelurosauria</taxon>
        <taxon>Aves</taxon>
        <taxon>Neognathae</taxon>
        <taxon>Neoaves</taxon>
        <taxon>Telluraves</taxon>
        <taxon>Australaves</taxon>
        <taxon>Passeriformes</taxon>
        <taxon>Passeroidea</taxon>
        <taxon>Estrildidae</taxon>
        <taxon>Estrildinae</taxon>
        <taxon>Lonchura</taxon>
    </lineage>
</organism>
<dbReference type="PANTHER" id="PTHR14709">
    <property type="entry name" value="GLUTAMINE AND SERINE-RICH PROTEIN 1-RELATED"/>
    <property type="match status" value="1"/>
</dbReference>
<evidence type="ECO:0000313" key="2">
    <source>
        <dbReference type="EMBL" id="OWK50189.1"/>
    </source>
</evidence>
<feature type="compositionally biased region" description="Gly residues" evidence="1">
    <location>
        <begin position="299"/>
        <end position="315"/>
    </location>
</feature>
<feature type="compositionally biased region" description="Low complexity" evidence="1">
    <location>
        <begin position="337"/>
        <end position="348"/>
    </location>
</feature>
<feature type="compositionally biased region" description="Pro residues" evidence="1">
    <location>
        <begin position="547"/>
        <end position="556"/>
    </location>
</feature>
<feature type="compositionally biased region" description="Low complexity" evidence="1">
    <location>
        <begin position="841"/>
        <end position="852"/>
    </location>
</feature>
<feature type="compositionally biased region" description="Low complexity" evidence="1">
    <location>
        <begin position="368"/>
        <end position="392"/>
    </location>
</feature>
<feature type="region of interest" description="Disordered" evidence="1">
    <location>
        <begin position="254"/>
        <end position="612"/>
    </location>
</feature>
<feature type="compositionally biased region" description="Basic residues" evidence="1">
    <location>
        <begin position="1153"/>
        <end position="1163"/>
    </location>
</feature>
<evidence type="ECO:0000313" key="3">
    <source>
        <dbReference type="Proteomes" id="UP000197619"/>
    </source>
</evidence>
<feature type="compositionally biased region" description="Polar residues" evidence="1">
    <location>
        <begin position="324"/>
        <end position="336"/>
    </location>
</feature>
<dbReference type="Proteomes" id="UP000197619">
    <property type="component" value="Unassembled WGS sequence"/>
</dbReference>
<protein>
    <submittedName>
        <fullName evidence="2">Proline-rich protein 12</fullName>
    </submittedName>
</protein>
<feature type="compositionally biased region" description="Basic and acidic residues" evidence="1">
    <location>
        <begin position="563"/>
        <end position="574"/>
    </location>
</feature>